<proteinExistence type="predicted"/>
<keyword evidence="1" id="KW-1133">Transmembrane helix</keyword>
<protein>
    <recommendedName>
        <fullName evidence="4">Membrane lipoprotein</fullName>
    </recommendedName>
</protein>
<accession>B9RRE9</accession>
<evidence type="ECO:0008006" key="4">
    <source>
        <dbReference type="Google" id="ProtNLM"/>
    </source>
</evidence>
<feature type="transmembrane region" description="Helical" evidence="1">
    <location>
        <begin position="12"/>
        <end position="36"/>
    </location>
</feature>
<dbReference type="EMBL" id="EQ973803">
    <property type="protein sequence ID" value="EEF46065.1"/>
    <property type="molecule type" value="Genomic_DNA"/>
</dbReference>
<dbReference type="PANTHER" id="PTHR34964:SF1">
    <property type="entry name" value="MEMBRANE LIPOPROTEIN"/>
    <property type="match status" value="1"/>
</dbReference>
<dbReference type="InParanoid" id="B9RRE9"/>
<evidence type="ECO:0000256" key="1">
    <source>
        <dbReference type="SAM" id="Phobius"/>
    </source>
</evidence>
<dbReference type="AlphaFoldDB" id="B9RRE9"/>
<evidence type="ECO:0000313" key="2">
    <source>
        <dbReference type="EMBL" id="EEF46065.1"/>
    </source>
</evidence>
<keyword evidence="1" id="KW-0472">Membrane</keyword>
<organism evidence="2 3">
    <name type="scientific">Ricinus communis</name>
    <name type="common">Castor bean</name>
    <dbReference type="NCBI Taxonomy" id="3988"/>
    <lineage>
        <taxon>Eukaryota</taxon>
        <taxon>Viridiplantae</taxon>
        <taxon>Streptophyta</taxon>
        <taxon>Embryophyta</taxon>
        <taxon>Tracheophyta</taxon>
        <taxon>Spermatophyta</taxon>
        <taxon>Magnoliopsida</taxon>
        <taxon>eudicotyledons</taxon>
        <taxon>Gunneridae</taxon>
        <taxon>Pentapetalae</taxon>
        <taxon>rosids</taxon>
        <taxon>fabids</taxon>
        <taxon>Malpighiales</taxon>
        <taxon>Euphorbiaceae</taxon>
        <taxon>Acalyphoideae</taxon>
        <taxon>Acalypheae</taxon>
        <taxon>Ricinus</taxon>
    </lineage>
</organism>
<dbReference type="PANTHER" id="PTHR34964">
    <property type="entry name" value="MEMBRANE LIPOPROTEIN-RELATED"/>
    <property type="match status" value="1"/>
</dbReference>
<dbReference type="Proteomes" id="UP000008311">
    <property type="component" value="Unassembled WGS sequence"/>
</dbReference>
<reference evidence="3" key="1">
    <citation type="journal article" date="2010" name="Nat. Biotechnol.">
        <title>Draft genome sequence of the oilseed species Ricinus communis.</title>
        <authorList>
            <person name="Chan A.P."/>
            <person name="Crabtree J."/>
            <person name="Zhao Q."/>
            <person name="Lorenzi H."/>
            <person name="Orvis J."/>
            <person name="Puiu D."/>
            <person name="Melake-Berhan A."/>
            <person name="Jones K.M."/>
            <person name="Redman J."/>
            <person name="Chen G."/>
            <person name="Cahoon E.B."/>
            <person name="Gedil M."/>
            <person name="Stanke M."/>
            <person name="Haas B.J."/>
            <person name="Wortman J.R."/>
            <person name="Fraser-Liggett C.M."/>
            <person name="Ravel J."/>
            <person name="Rabinowicz P.D."/>
        </authorList>
    </citation>
    <scope>NUCLEOTIDE SEQUENCE [LARGE SCALE GENOMIC DNA]</scope>
    <source>
        <strain evidence="3">cv. Hale</strain>
    </source>
</reference>
<name>B9RRE9_RICCO</name>
<evidence type="ECO:0000313" key="3">
    <source>
        <dbReference type="Proteomes" id="UP000008311"/>
    </source>
</evidence>
<dbReference type="eggNOG" id="ENOG502S90I">
    <property type="taxonomic scope" value="Eukaryota"/>
</dbReference>
<feature type="transmembrane region" description="Helical" evidence="1">
    <location>
        <begin position="48"/>
        <end position="70"/>
    </location>
</feature>
<gene>
    <name evidence="2" type="ORF">RCOM_1189200</name>
</gene>
<dbReference type="OrthoDB" id="784693at2759"/>
<dbReference type="OMA" id="TIDMENH"/>
<keyword evidence="3" id="KW-1185">Reference proteome</keyword>
<dbReference type="KEGG" id="rcu:8281221"/>
<keyword evidence="1" id="KW-0812">Transmembrane</keyword>
<sequence length="173" mass="18250">MPVADPISGRLFIWLISCFLFLSIAIGGTFLILYILLPPDASRSWLPIAGVILVCLPWVFWCITCLYRIFSRALGFRVVLGGGGGGGGNSGRAHPNVSSCEPTNIESSLEQVEEGDGKHVKFGEAVVVGDTDDYGNGGENNANLRGLSGSISGNDLSISSHESEMPLTSSMAS</sequence>